<evidence type="ECO:0000313" key="2">
    <source>
        <dbReference type="Proteomes" id="UP000224080"/>
    </source>
</evidence>
<proteinExistence type="predicted"/>
<organism evidence="1 2">
    <name type="scientific">Blastomyces parvus</name>
    <dbReference type="NCBI Taxonomy" id="2060905"/>
    <lineage>
        <taxon>Eukaryota</taxon>
        <taxon>Fungi</taxon>
        <taxon>Dikarya</taxon>
        <taxon>Ascomycota</taxon>
        <taxon>Pezizomycotina</taxon>
        <taxon>Eurotiomycetes</taxon>
        <taxon>Eurotiomycetidae</taxon>
        <taxon>Onygenales</taxon>
        <taxon>Ajellomycetaceae</taxon>
        <taxon>Blastomyces</taxon>
    </lineage>
</organism>
<keyword evidence="2" id="KW-1185">Reference proteome</keyword>
<name>A0A2B7XLG9_9EURO</name>
<protein>
    <submittedName>
        <fullName evidence="1">Uncharacterized protein</fullName>
    </submittedName>
</protein>
<dbReference type="AlphaFoldDB" id="A0A2B7XLG9"/>
<accession>A0A2B7XLG9</accession>
<reference evidence="1 2" key="1">
    <citation type="submission" date="2017-10" db="EMBL/GenBank/DDBJ databases">
        <title>Comparative genomics in systemic dimorphic fungi from Ajellomycetaceae.</title>
        <authorList>
            <person name="Munoz J.F."/>
            <person name="Mcewen J.G."/>
            <person name="Clay O.K."/>
            <person name="Cuomo C.A."/>
        </authorList>
    </citation>
    <scope>NUCLEOTIDE SEQUENCE [LARGE SCALE GENOMIC DNA]</scope>
    <source>
        <strain evidence="1 2">UAMH130</strain>
    </source>
</reference>
<dbReference type="Proteomes" id="UP000224080">
    <property type="component" value="Unassembled WGS sequence"/>
</dbReference>
<evidence type="ECO:0000313" key="1">
    <source>
        <dbReference type="EMBL" id="PGH09795.1"/>
    </source>
</evidence>
<dbReference type="EMBL" id="PDNC01000003">
    <property type="protein sequence ID" value="PGH09795.1"/>
    <property type="molecule type" value="Genomic_DNA"/>
</dbReference>
<comment type="caution">
    <text evidence="1">The sequence shown here is derived from an EMBL/GenBank/DDBJ whole genome shotgun (WGS) entry which is preliminary data.</text>
</comment>
<gene>
    <name evidence="1" type="ORF">GX51_00482</name>
</gene>
<sequence length="166" mass="18599">MGDLVDTCAKLFPQEKYEYQTIDKHASYAIFASMHINHNPDSKGDDTPFLVFIKSGKASLLPPWMLVRPVGAGWETLYFKNVMKHWLEVLKVDPDTFMAPPSPGIPAPVILGAYSRDDGRVTLYDVRRAEIIPACGTINCDPGNPRLREELLCIQKSVYYETSPPA</sequence>